<gene>
    <name evidence="9" type="ORF">PV10_07230</name>
</gene>
<dbReference type="EMBL" id="KN847524">
    <property type="protein sequence ID" value="KIV89862.1"/>
    <property type="molecule type" value="Genomic_DNA"/>
</dbReference>
<name>A0A0D1Z4Y1_EXOME</name>
<keyword evidence="4 7" id="KW-0256">Endoplasmic reticulum</keyword>
<feature type="transmembrane region" description="Helical" evidence="7">
    <location>
        <begin position="136"/>
        <end position="157"/>
    </location>
</feature>
<evidence type="ECO:0000256" key="2">
    <source>
        <dbReference type="ARBA" id="ARBA00009096"/>
    </source>
</evidence>
<keyword evidence="3 7" id="KW-0812">Transmembrane</keyword>
<dbReference type="HOGENOM" id="CLU_086812_2_1_1"/>
<dbReference type="OMA" id="EFKDPMV"/>
<feature type="domain" description="EXPERA" evidence="8">
    <location>
        <begin position="16"/>
        <end position="152"/>
    </location>
</feature>
<accession>A0A0D1Z4Y1</accession>
<evidence type="ECO:0000256" key="1">
    <source>
        <dbReference type="ARBA" id="ARBA00004477"/>
    </source>
</evidence>
<evidence type="ECO:0000313" key="10">
    <source>
        <dbReference type="Proteomes" id="UP000054302"/>
    </source>
</evidence>
<dbReference type="AlphaFoldDB" id="A0A0D1Z4Y1"/>
<dbReference type="InterPro" id="IPR051987">
    <property type="entry name" value="Sigma-2_receptor-like"/>
</dbReference>
<reference evidence="9 10" key="1">
    <citation type="submission" date="2015-01" db="EMBL/GenBank/DDBJ databases">
        <title>The Genome Sequence of Exophiala mesophila CBS40295.</title>
        <authorList>
            <consortium name="The Broad Institute Genomics Platform"/>
            <person name="Cuomo C."/>
            <person name="de Hoog S."/>
            <person name="Gorbushina A."/>
            <person name="Stielow B."/>
            <person name="Teixiera M."/>
            <person name="Abouelleil A."/>
            <person name="Chapman S.B."/>
            <person name="Priest M."/>
            <person name="Young S.K."/>
            <person name="Wortman J."/>
            <person name="Nusbaum C."/>
            <person name="Birren B."/>
        </authorList>
    </citation>
    <scope>NUCLEOTIDE SEQUENCE [LARGE SCALE GENOMIC DNA]</scope>
    <source>
        <strain evidence="9 10">CBS 40295</strain>
    </source>
</reference>
<protein>
    <recommendedName>
        <fullName evidence="7">Efficient mitochondria targeting-associated protein 19</fullName>
    </recommendedName>
</protein>
<dbReference type="VEuPathDB" id="FungiDB:PV10_07230"/>
<dbReference type="PIRSF" id="PIRSF031032">
    <property type="entry name" value="TMP_97_prd"/>
    <property type="match status" value="1"/>
</dbReference>
<comment type="subcellular location">
    <subcellularLocation>
        <location evidence="1">Endoplasmic reticulum membrane</location>
        <topology evidence="1">Multi-pass membrane protein</topology>
    </subcellularLocation>
</comment>
<dbReference type="PANTHER" id="PTHR31204:SF1">
    <property type="entry name" value="SIGMA INTRACELLULAR RECEPTOR 2"/>
    <property type="match status" value="1"/>
</dbReference>
<dbReference type="GO" id="GO:0005789">
    <property type="term" value="C:endoplasmic reticulum membrane"/>
    <property type="evidence" value="ECO:0007669"/>
    <property type="project" value="UniProtKB-SubCell"/>
</dbReference>
<evidence type="ECO:0000256" key="6">
    <source>
        <dbReference type="ARBA" id="ARBA00023136"/>
    </source>
</evidence>
<dbReference type="Proteomes" id="UP000054302">
    <property type="component" value="Unassembled WGS sequence"/>
</dbReference>
<evidence type="ECO:0000256" key="7">
    <source>
        <dbReference type="PIRNR" id="PIRNR031032"/>
    </source>
</evidence>
<dbReference type="GeneID" id="27325075"/>
<feature type="transmembrane region" description="Helical" evidence="7">
    <location>
        <begin position="18"/>
        <end position="40"/>
    </location>
</feature>
<keyword evidence="5 7" id="KW-1133">Transmembrane helix</keyword>
<dbReference type="RefSeq" id="XP_016221436.1">
    <property type="nucleotide sequence ID" value="XM_016372104.1"/>
</dbReference>
<dbReference type="PROSITE" id="PS51751">
    <property type="entry name" value="EXPERA"/>
    <property type="match status" value="1"/>
</dbReference>
<dbReference type="PANTHER" id="PTHR31204">
    <property type="entry name" value="SIGMA INTRACELLULAR RECEPTOR 2"/>
    <property type="match status" value="1"/>
</dbReference>
<keyword evidence="6 7" id="KW-0472">Membrane</keyword>
<evidence type="ECO:0000256" key="4">
    <source>
        <dbReference type="ARBA" id="ARBA00022824"/>
    </source>
</evidence>
<proteinExistence type="inferred from homology"/>
<feature type="transmembrane region" description="Helical" evidence="7">
    <location>
        <begin position="70"/>
        <end position="91"/>
    </location>
</feature>
<dbReference type="OrthoDB" id="433124at2759"/>
<dbReference type="Pfam" id="PF05241">
    <property type="entry name" value="EBP"/>
    <property type="match status" value="1"/>
</dbReference>
<dbReference type="STRING" id="212818.A0A0D1Z4Y1"/>
<evidence type="ECO:0000256" key="5">
    <source>
        <dbReference type="ARBA" id="ARBA00022989"/>
    </source>
</evidence>
<comment type="similarity">
    <text evidence="2">Belongs to the TMEM97/sigma-2 receptor family.</text>
</comment>
<feature type="transmembrane region" description="Helical" evidence="7">
    <location>
        <begin position="103"/>
        <end position="124"/>
    </location>
</feature>
<evidence type="ECO:0000259" key="8">
    <source>
        <dbReference type="PROSITE" id="PS51751"/>
    </source>
</evidence>
<keyword evidence="10" id="KW-1185">Reference proteome</keyword>
<dbReference type="InterPro" id="IPR033118">
    <property type="entry name" value="EXPERA"/>
</dbReference>
<evidence type="ECO:0000313" key="9">
    <source>
        <dbReference type="EMBL" id="KIV89862.1"/>
    </source>
</evidence>
<dbReference type="InterPro" id="IPR016964">
    <property type="entry name" value="Sigma2_recept"/>
</dbReference>
<sequence>MPASASPPRPLSSRKLDILYLVFFMIHIPIILFVDLAYFYPPALTPSISTTLRTFYVETYADRFFISPPAWFKAFGVLEGVYHLPISIWFLGAIWNDHSLVPLHLLIFGLETAITTLTCLIDTAEWHAYSEVQRGRIYQLYAPYLVLALLMVLDGFIKVKQQIMTGGSSIAVSTGKKTKES</sequence>
<evidence type="ECO:0000256" key="3">
    <source>
        <dbReference type="ARBA" id="ARBA00022692"/>
    </source>
</evidence>
<organism evidence="9 10">
    <name type="scientific">Exophiala mesophila</name>
    <name type="common">Black yeast-like fungus</name>
    <dbReference type="NCBI Taxonomy" id="212818"/>
    <lineage>
        <taxon>Eukaryota</taxon>
        <taxon>Fungi</taxon>
        <taxon>Dikarya</taxon>
        <taxon>Ascomycota</taxon>
        <taxon>Pezizomycotina</taxon>
        <taxon>Eurotiomycetes</taxon>
        <taxon>Chaetothyriomycetidae</taxon>
        <taxon>Chaetothyriales</taxon>
        <taxon>Herpotrichiellaceae</taxon>
        <taxon>Exophiala</taxon>
    </lineage>
</organism>